<dbReference type="GO" id="GO:0016884">
    <property type="term" value="F:carbon-nitrogen ligase activity, with glutamine as amido-N-donor"/>
    <property type="evidence" value="ECO:0007669"/>
    <property type="project" value="InterPro"/>
</dbReference>
<organism evidence="1 2">
    <name type="scientific">Pelagibacterium lentulum</name>
    <dbReference type="NCBI Taxonomy" id="2029865"/>
    <lineage>
        <taxon>Bacteria</taxon>
        <taxon>Pseudomonadati</taxon>
        <taxon>Pseudomonadota</taxon>
        <taxon>Alphaproteobacteria</taxon>
        <taxon>Hyphomicrobiales</taxon>
        <taxon>Devosiaceae</taxon>
        <taxon>Pelagibacterium</taxon>
    </lineage>
</organism>
<dbReference type="Gene3D" id="1.10.10.410">
    <property type="match status" value="1"/>
</dbReference>
<reference evidence="1 2" key="1">
    <citation type="journal article" date="2014" name="Int. J. Syst. Evol. Microbiol.">
        <title>Complete genome sequence of Corynebacterium casei LMG S-19264T (=DSM 44701T), isolated from a smear-ripened cheese.</title>
        <authorList>
            <consortium name="US DOE Joint Genome Institute (JGI-PGF)"/>
            <person name="Walter F."/>
            <person name="Albersmeier A."/>
            <person name="Kalinowski J."/>
            <person name="Ruckert C."/>
        </authorList>
    </citation>
    <scope>NUCLEOTIDE SEQUENCE [LARGE SCALE GENOMIC DNA]</scope>
    <source>
        <strain evidence="1 2">CGMCC 1.15896</strain>
    </source>
</reference>
<protein>
    <submittedName>
        <fullName evidence="1">Aspartyl-tRNA amidotransferase subunit B</fullName>
    </submittedName>
</protein>
<accession>A0A916RC36</accession>
<comment type="caution">
    <text evidence="1">The sequence shown here is derived from an EMBL/GenBank/DDBJ whole genome shotgun (WGS) entry which is preliminary data.</text>
</comment>
<dbReference type="InterPro" id="IPR042184">
    <property type="entry name" value="YqeY/Aim41_N"/>
</dbReference>
<dbReference type="Proteomes" id="UP000596977">
    <property type="component" value="Unassembled WGS sequence"/>
</dbReference>
<dbReference type="OrthoDB" id="9788127at2"/>
<dbReference type="InterPro" id="IPR019004">
    <property type="entry name" value="YqeY/Aim41"/>
</dbReference>
<dbReference type="Gene3D" id="1.10.1510.10">
    <property type="entry name" value="Uncharacterised protein YqeY/AIM41 PF09424, N-terminal domain"/>
    <property type="match status" value="1"/>
</dbReference>
<dbReference type="SUPFAM" id="SSF89095">
    <property type="entry name" value="GatB/YqeY motif"/>
    <property type="match status" value="1"/>
</dbReference>
<proteinExistence type="predicted"/>
<dbReference type="PANTHER" id="PTHR28055:SF1">
    <property type="entry name" value="ALTERED INHERITANCE OF MITOCHONDRIA PROTEIN 41, MITOCHONDRIAL"/>
    <property type="match status" value="1"/>
</dbReference>
<dbReference type="Pfam" id="PF09424">
    <property type="entry name" value="YqeY"/>
    <property type="match status" value="1"/>
</dbReference>
<dbReference type="AlphaFoldDB" id="A0A916RC36"/>
<dbReference type="EMBL" id="BMKB01000002">
    <property type="protein sequence ID" value="GGA45628.1"/>
    <property type="molecule type" value="Genomic_DNA"/>
</dbReference>
<keyword evidence="2" id="KW-1185">Reference proteome</keyword>
<name>A0A916RC36_9HYPH</name>
<dbReference type="PANTHER" id="PTHR28055">
    <property type="entry name" value="ALTERED INHERITANCE OF MITOCHONDRIA PROTEIN 41, MITOCHONDRIAL"/>
    <property type="match status" value="1"/>
</dbReference>
<evidence type="ECO:0000313" key="2">
    <source>
        <dbReference type="Proteomes" id="UP000596977"/>
    </source>
</evidence>
<dbReference type="InterPro" id="IPR003789">
    <property type="entry name" value="Asn/Gln_tRNA_amidoTrase-B-like"/>
</dbReference>
<evidence type="ECO:0000313" key="1">
    <source>
        <dbReference type="EMBL" id="GGA45628.1"/>
    </source>
</evidence>
<gene>
    <name evidence="1" type="ORF">GCM10011499_14190</name>
</gene>
<sequence>MRDQINAALKEAIKARDTRRTTTLRLINAAIKDREIAARGEGKEGVSDDEILALLQKMVKQREESAGMYAKAGRTDLEEQERAEIEIIKDYLPKPLSAEDVDAAIKDAIVETGAEGLRDMGKVVGVLKAKYPGQIDFGQASRQVKTALGG</sequence>
<dbReference type="InterPro" id="IPR023168">
    <property type="entry name" value="GatB_Yqey_C_2"/>
</dbReference>
<dbReference type="RefSeq" id="WP_127072897.1">
    <property type="nucleotide sequence ID" value="NZ_BMKB01000002.1"/>
</dbReference>